<dbReference type="Proteomes" id="UP000012960">
    <property type="component" value="Unplaced"/>
</dbReference>
<accession>A0A804KAN2</accession>
<organism evidence="2 3">
    <name type="scientific">Musa acuminata subsp. malaccensis</name>
    <name type="common">Wild banana</name>
    <name type="synonym">Musa malaccensis</name>
    <dbReference type="NCBI Taxonomy" id="214687"/>
    <lineage>
        <taxon>Eukaryota</taxon>
        <taxon>Viridiplantae</taxon>
        <taxon>Streptophyta</taxon>
        <taxon>Embryophyta</taxon>
        <taxon>Tracheophyta</taxon>
        <taxon>Spermatophyta</taxon>
        <taxon>Magnoliopsida</taxon>
        <taxon>Liliopsida</taxon>
        <taxon>Zingiberales</taxon>
        <taxon>Musaceae</taxon>
        <taxon>Musa</taxon>
    </lineage>
</organism>
<evidence type="ECO:0000313" key="3">
    <source>
        <dbReference type="Proteomes" id="UP000012960"/>
    </source>
</evidence>
<reference evidence="1" key="1">
    <citation type="submission" date="2021-03" db="EMBL/GenBank/DDBJ databases">
        <authorList>
            <consortium name="Genoscope - CEA"/>
            <person name="William W."/>
        </authorList>
    </citation>
    <scope>NUCLEOTIDE SEQUENCE</scope>
    <source>
        <strain evidence="1">Doubled-haploid Pahang</strain>
    </source>
</reference>
<name>A0A804KAN2_MUSAM</name>
<reference evidence="2" key="2">
    <citation type="submission" date="2021-05" db="UniProtKB">
        <authorList>
            <consortium name="EnsemblPlants"/>
        </authorList>
    </citation>
    <scope>IDENTIFICATION</scope>
    <source>
        <strain evidence="2">subsp. malaccensis</strain>
    </source>
</reference>
<evidence type="ECO:0000313" key="1">
    <source>
        <dbReference type="EMBL" id="CAG1832715.1"/>
    </source>
</evidence>
<dbReference type="Gramene" id="Ma08_t25510.1">
    <property type="protein sequence ID" value="Ma08_p25510.1"/>
    <property type="gene ID" value="Ma08_g25510"/>
</dbReference>
<gene>
    <name evidence="1" type="ORF">GSMUA_86350.1</name>
</gene>
<keyword evidence="3" id="KW-1185">Reference proteome</keyword>
<evidence type="ECO:0000313" key="2">
    <source>
        <dbReference type="EnsemblPlants" id="Ma08_p25510.1"/>
    </source>
</evidence>
<sequence>MFPLWFIGSTGWPPIDHPPGLRRSRKDLLISLNDCIAPKGLRHNGDMRLNTERSFL</sequence>
<proteinExistence type="predicted"/>
<dbReference type="AlphaFoldDB" id="A0A804KAN2"/>
<dbReference type="EnsemblPlants" id="Ma08_t25510.1">
    <property type="protein sequence ID" value="Ma08_p25510.1"/>
    <property type="gene ID" value="Ma08_g25510"/>
</dbReference>
<dbReference type="EMBL" id="HG996472">
    <property type="protein sequence ID" value="CAG1832715.1"/>
    <property type="molecule type" value="Genomic_DNA"/>
</dbReference>
<protein>
    <submittedName>
        <fullName evidence="1">(wild Malaysian banana) hypothetical protein</fullName>
    </submittedName>
</protein>
<dbReference type="InParanoid" id="A0A804KAN2"/>